<evidence type="ECO:0000313" key="3">
    <source>
        <dbReference type="Proteomes" id="UP000254287"/>
    </source>
</evidence>
<accession>A0A376CY60</accession>
<sequence length="307" mass="34333">MPKIIEHPPAPGTGEWSRIITASKVPGILGVSRWTSQFAAWHELAGNVDHPPMNADRAAWGHIAEESLAKWWLHNNPGWHLNVARRGRAEIAYTNDDLPFPNMATIDRRAMNRKYGTTSPERFHIIECKTAMTMNDWGRPDEPDSIPYDYLTQVNFQQGVSGIHKASIVVLGPTGLPEIHRVPWDPELFALIVDKLTEADEAIRAGAFPPLDESKATYDAVRGMHPEIDREGRVEVDRETALRWLDTAEAEKEAKSAVIGVKSEAAQLMGSARIAEYRGVKIADRRSRMGATPQVYFNRAADIREQA</sequence>
<keyword evidence="2" id="KW-0540">Nuclease</keyword>
<dbReference type="AlphaFoldDB" id="A0A376CY60"/>
<name>A0A376CY60_9CORY</name>
<dbReference type="InterPro" id="IPR011604">
    <property type="entry name" value="PDDEXK-like_dom_sf"/>
</dbReference>
<dbReference type="InterPro" id="IPR019080">
    <property type="entry name" value="YqaJ_viral_recombinase"/>
</dbReference>
<evidence type="ECO:0000259" key="1">
    <source>
        <dbReference type="Pfam" id="PF09588"/>
    </source>
</evidence>
<dbReference type="Pfam" id="PF09588">
    <property type="entry name" value="YqaJ"/>
    <property type="match status" value="1"/>
</dbReference>
<evidence type="ECO:0000313" key="2">
    <source>
        <dbReference type="EMBL" id="STC77434.1"/>
    </source>
</evidence>
<reference evidence="2 3" key="1">
    <citation type="submission" date="2018-06" db="EMBL/GenBank/DDBJ databases">
        <authorList>
            <consortium name="Pathogen Informatics"/>
            <person name="Doyle S."/>
        </authorList>
    </citation>
    <scope>NUCLEOTIDE SEQUENCE [LARGE SCALE GENOMIC DNA]</scope>
    <source>
        <strain evidence="2 3">NCTC10289</strain>
    </source>
</reference>
<feature type="domain" description="YqaJ viral recombinase" evidence="1">
    <location>
        <begin position="19"/>
        <end position="163"/>
    </location>
</feature>
<dbReference type="GO" id="GO:0004519">
    <property type="term" value="F:endonuclease activity"/>
    <property type="evidence" value="ECO:0007669"/>
    <property type="project" value="UniProtKB-KW"/>
</dbReference>
<keyword evidence="2" id="KW-0378">Hydrolase</keyword>
<organism evidence="2 3">
    <name type="scientific">Corynebacterium minutissimum</name>
    <dbReference type="NCBI Taxonomy" id="38301"/>
    <lineage>
        <taxon>Bacteria</taxon>
        <taxon>Bacillati</taxon>
        <taxon>Actinomycetota</taxon>
        <taxon>Actinomycetes</taxon>
        <taxon>Mycobacteriales</taxon>
        <taxon>Corynebacteriaceae</taxon>
        <taxon>Corynebacterium</taxon>
    </lineage>
</organism>
<keyword evidence="2" id="KW-0255">Endonuclease</keyword>
<dbReference type="InterPro" id="IPR011335">
    <property type="entry name" value="Restrct_endonuc-II-like"/>
</dbReference>
<protein>
    <submittedName>
        <fullName evidence="2">Putative phage-type endonuclease</fullName>
    </submittedName>
</protein>
<gene>
    <name evidence="2" type="ORF">NCTC10289_01259</name>
</gene>
<dbReference type="SUPFAM" id="SSF52980">
    <property type="entry name" value="Restriction endonuclease-like"/>
    <property type="match status" value="1"/>
</dbReference>
<dbReference type="Gene3D" id="3.90.320.10">
    <property type="match status" value="1"/>
</dbReference>
<dbReference type="Proteomes" id="UP000254287">
    <property type="component" value="Unassembled WGS sequence"/>
</dbReference>
<dbReference type="RefSeq" id="WP_181815359.1">
    <property type="nucleotide sequence ID" value="NZ_CP069533.1"/>
</dbReference>
<dbReference type="EMBL" id="UFXP01000001">
    <property type="protein sequence ID" value="STC77434.1"/>
    <property type="molecule type" value="Genomic_DNA"/>
</dbReference>
<proteinExistence type="predicted"/>